<dbReference type="Gramene" id="TuG1812G0700000573.01.T04">
    <property type="protein sequence ID" value="TuG1812G0700000573.01.T04"/>
    <property type="gene ID" value="TuG1812G0700000573.01"/>
</dbReference>
<evidence type="ECO:0000313" key="2">
    <source>
        <dbReference type="EnsemblPlants" id="TuG1812G0700000573.01.T04"/>
    </source>
</evidence>
<reference evidence="2" key="2">
    <citation type="submission" date="2018-03" db="EMBL/GenBank/DDBJ databases">
        <title>The Triticum urartu genome reveals the dynamic nature of wheat genome evolution.</title>
        <authorList>
            <person name="Ling H."/>
            <person name="Ma B."/>
            <person name="Shi X."/>
            <person name="Liu H."/>
            <person name="Dong L."/>
            <person name="Sun H."/>
            <person name="Cao Y."/>
            <person name="Gao Q."/>
            <person name="Zheng S."/>
            <person name="Li Y."/>
            <person name="Yu Y."/>
            <person name="Du H."/>
            <person name="Qi M."/>
            <person name="Li Y."/>
            <person name="Yu H."/>
            <person name="Cui Y."/>
            <person name="Wang N."/>
            <person name="Chen C."/>
            <person name="Wu H."/>
            <person name="Zhao Y."/>
            <person name="Zhang J."/>
            <person name="Li Y."/>
            <person name="Zhou W."/>
            <person name="Zhang B."/>
            <person name="Hu W."/>
            <person name="Eijk M."/>
            <person name="Tang J."/>
            <person name="Witsenboer H."/>
            <person name="Zhao S."/>
            <person name="Li Z."/>
            <person name="Zhang A."/>
            <person name="Wang D."/>
            <person name="Liang C."/>
        </authorList>
    </citation>
    <scope>NUCLEOTIDE SEQUENCE [LARGE SCALE GENOMIC DNA]</scope>
    <source>
        <strain evidence="2">cv. G1812</strain>
    </source>
</reference>
<dbReference type="InterPro" id="IPR025476">
    <property type="entry name" value="Helitron_helicase-like"/>
</dbReference>
<proteinExistence type="predicted"/>
<dbReference type="Pfam" id="PF14214">
    <property type="entry name" value="Helitron_like_N"/>
    <property type="match status" value="1"/>
</dbReference>
<dbReference type="AlphaFoldDB" id="A0A8R7QU32"/>
<dbReference type="Proteomes" id="UP000015106">
    <property type="component" value="Chromosome 7"/>
</dbReference>
<dbReference type="EnsemblPlants" id="TuG1812G0700000573.01.T03">
    <property type="protein sequence ID" value="TuG1812G0700000573.01.T03"/>
    <property type="gene ID" value="TuG1812G0700000573.01"/>
</dbReference>
<feature type="domain" description="Helitron helicase-like" evidence="1">
    <location>
        <begin position="1"/>
        <end position="84"/>
    </location>
</feature>
<accession>A0A8R7QU32</accession>
<reference evidence="2" key="3">
    <citation type="submission" date="2022-06" db="UniProtKB">
        <authorList>
            <consortium name="EnsemblPlants"/>
        </authorList>
    </citation>
    <scope>IDENTIFICATION</scope>
</reference>
<dbReference type="Gramene" id="TuG1812G0700000573.01.T02">
    <property type="protein sequence ID" value="TuG1812G0700000573.01.T02"/>
    <property type="gene ID" value="TuG1812G0700000573.01"/>
</dbReference>
<evidence type="ECO:0000313" key="3">
    <source>
        <dbReference type="Proteomes" id="UP000015106"/>
    </source>
</evidence>
<evidence type="ECO:0000259" key="1">
    <source>
        <dbReference type="Pfam" id="PF14214"/>
    </source>
</evidence>
<dbReference type="EnsemblPlants" id="TuG1812G0700000573.01.T02">
    <property type="protein sequence ID" value="TuG1812G0700000573.01.T02"/>
    <property type="gene ID" value="TuG1812G0700000573.01"/>
</dbReference>
<reference evidence="3" key="1">
    <citation type="journal article" date="2013" name="Nature">
        <title>Draft genome of the wheat A-genome progenitor Triticum urartu.</title>
        <authorList>
            <person name="Ling H.Q."/>
            <person name="Zhao S."/>
            <person name="Liu D."/>
            <person name="Wang J."/>
            <person name="Sun H."/>
            <person name="Zhang C."/>
            <person name="Fan H."/>
            <person name="Li D."/>
            <person name="Dong L."/>
            <person name="Tao Y."/>
            <person name="Gao C."/>
            <person name="Wu H."/>
            <person name="Li Y."/>
            <person name="Cui Y."/>
            <person name="Guo X."/>
            <person name="Zheng S."/>
            <person name="Wang B."/>
            <person name="Yu K."/>
            <person name="Liang Q."/>
            <person name="Yang W."/>
            <person name="Lou X."/>
            <person name="Chen J."/>
            <person name="Feng M."/>
            <person name="Jian J."/>
            <person name="Zhang X."/>
            <person name="Luo G."/>
            <person name="Jiang Y."/>
            <person name="Liu J."/>
            <person name="Wang Z."/>
            <person name="Sha Y."/>
            <person name="Zhang B."/>
            <person name="Wu H."/>
            <person name="Tang D."/>
            <person name="Shen Q."/>
            <person name="Xue P."/>
            <person name="Zou S."/>
            <person name="Wang X."/>
            <person name="Liu X."/>
            <person name="Wang F."/>
            <person name="Yang Y."/>
            <person name="An X."/>
            <person name="Dong Z."/>
            <person name="Zhang K."/>
            <person name="Zhang X."/>
            <person name="Luo M.C."/>
            <person name="Dvorak J."/>
            <person name="Tong Y."/>
            <person name="Wang J."/>
            <person name="Yang H."/>
            <person name="Li Z."/>
            <person name="Wang D."/>
            <person name="Zhang A."/>
            <person name="Wang J."/>
        </authorList>
    </citation>
    <scope>NUCLEOTIDE SEQUENCE</scope>
    <source>
        <strain evidence="3">cv. G1812</strain>
    </source>
</reference>
<protein>
    <recommendedName>
        <fullName evidence="1">Helitron helicase-like domain-containing protein</fullName>
    </recommendedName>
</protein>
<organism evidence="2 3">
    <name type="scientific">Triticum urartu</name>
    <name type="common">Red wild einkorn</name>
    <name type="synonym">Crithodium urartu</name>
    <dbReference type="NCBI Taxonomy" id="4572"/>
    <lineage>
        <taxon>Eukaryota</taxon>
        <taxon>Viridiplantae</taxon>
        <taxon>Streptophyta</taxon>
        <taxon>Embryophyta</taxon>
        <taxon>Tracheophyta</taxon>
        <taxon>Spermatophyta</taxon>
        <taxon>Magnoliopsida</taxon>
        <taxon>Liliopsida</taxon>
        <taxon>Poales</taxon>
        <taxon>Poaceae</taxon>
        <taxon>BOP clade</taxon>
        <taxon>Pooideae</taxon>
        <taxon>Triticodae</taxon>
        <taxon>Triticeae</taxon>
        <taxon>Triticinae</taxon>
        <taxon>Triticum</taxon>
    </lineage>
</organism>
<name>A0A8R7QU32_TRIUA</name>
<sequence length="122" mass="13535">CRVHGAPDVFTTFTCNPKWPEITAALEPGQAPSDRADVVVRVYHMKLAEYLDEIKSGRAFGPIKAVLYTIEFQKHGLPHAHILVWRIGGNDGDGWSVVSCSRGQELDHPCVCFAFVAAPWRC</sequence>
<dbReference type="Gramene" id="TuG1812G0700000573.01.T03">
    <property type="protein sequence ID" value="TuG1812G0700000573.01.T03"/>
    <property type="gene ID" value="TuG1812G0700000573.01"/>
</dbReference>
<dbReference type="EnsemblPlants" id="TuG1812G0700000573.01.T04">
    <property type="protein sequence ID" value="TuG1812G0700000573.01.T04"/>
    <property type="gene ID" value="TuG1812G0700000573.01"/>
</dbReference>
<keyword evidence="3" id="KW-1185">Reference proteome</keyword>